<reference evidence="3 4" key="1">
    <citation type="submission" date="2023-07" db="EMBL/GenBank/DDBJ databases">
        <authorList>
            <person name="Girao M."/>
            <person name="Carvalho M.F."/>
        </authorList>
    </citation>
    <scope>NUCLEOTIDE SEQUENCE [LARGE SCALE GENOMIC DNA]</scope>
    <source>
        <strain evidence="3 4">YIM65754</strain>
    </source>
</reference>
<keyword evidence="4" id="KW-1185">Reference proteome</keyword>
<accession>A0ABU7L728</accession>
<dbReference type="InterPro" id="IPR011251">
    <property type="entry name" value="Luciferase-like_dom"/>
</dbReference>
<evidence type="ECO:0000259" key="2">
    <source>
        <dbReference type="Pfam" id="PF00296"/>
    </source>
</evidence>
<dbReference type="PANTHER" id="PTHR43244:SF2">
    <property type="entry name" value="CONSERVED HYPOTHETICAL ALANINE AND PROLINE-RICH PROTEIN"/>
    <property type="match status" value="1"/>
</dbReference>
<sequence length="369" mass="39262">MDEFELSCGLPPGPDFAGLAVLAESLGYARVWIFDSAPLWEDPFVHLALAAERTNRISLGTAVLIPQQRSVMAMASAIATVARVSGNRFRPCFGTGFTARLAVGQRPMTITALGDYLTALRTLLAGGTATVDNKAVRMMHFDELTADRPVEVPLWLSAFGPKGTSLAAEVADGVIGPPNTGLPASILVSGTVLSEGEDPDSERVREAIGPWKAVDWHSAYAWGGADAVDSIPGGASWRKSLEDLGPESERHLWIYEGHATHLTDRDRQVLEQATAEATGAQGSNPAYDDVKTIVADAKEVGRQLQKIAGRGYGEIIYTPSGPDVAGELRRFATARPAPSVTPRPGPREQAWPADRQSQRRQATGAGGTA</sequence>
<evidence type="ECO:0000313" key="4">
    <source>
        <dbReference type="Proteomes" id="UP001336020"/>
    </source>
</evidence>
<feature type="region of interest" description="Disordered" evidence="1">
    <location>
        <begin position="331"/>
        <end position="369"/>
    </location>
</feature>
<dbReference type="Proteomes" id="UP001336020">
    <property type="component" value="Unassembled WGS sequence"/>
</dbReference>
<dbReference type="EMBL" id="JAUTXY010000002">
    <property type="protein sequence ID" value="MEE2057346.1"/>
    <property type="molecule type" value="Genomic_DNA"/>
</dbReference>
<dbReference type="SUPFAM" id="SSF51679">
    <property type="entry name" value="Bacterial luciferase-like"/>
    <property type="match status" value="1"/>
</dbReference>
<feature type="domain" description="Luciferase-like" evidence="2">
    <location>
        <begin position="15"/>
        <end position="175"/>
    </location>
</feature>
<organism evidence="3 4">
    <name type="scientific">Rhodococcus artemisiae</name>
    <dbReference type="NCBI Taxonomy" id="714159"/>
    <lineage>
        <taxon>Bacteria</taxon>
        <taxon>Bacillati</taxon>
        <taxon>Actinomycetota</taxon>
        <taxon>Actinomycetes</taxon>
        <taxon>Mycobacteriales</taxon>
        <taxon>Nocardiaceae</taxon>
        <taxon>Rhodococcus</taxon>
    </lineage>
</organism>
<dbReference type="Pfam" id="PF00296">
    <property type="entry name" value="Bac_luciferase"/>
    <property type="match status" value="1"/>
</dbReference>
<proteinExistence type="predicted"/>
<protein>
    <submittedName>
        <fullName evidence="3">LLM class flavin-dependent oxidoreductase</fullName>
    </submittedName>
</protein>
<dbReference type="PANTHER" id="PTHR43244">
    <property type="match status" value="1"/>
</dbReference>
<dbReference type="InterPro" id="IPR050564">
    <property type="entry name" value="F420-G6PD/mer"/>
</dbReference>
<dbReference type="InterPro" id="IPR036661">
    <property type="entry name" value="Luciferase-like_sf"/>
</dbReference>
<dbReference type="RefSeq" id="WP_330132591.1">
    <property type="nucleotide sequence ID" value="NZ_JAUTXY010000002.1"/>
</dbReference>
<evidence type="ECO:0000256" key="1">
    <source>
        <dbReference type="SAM" id="MobiDB-lite"/>
    </source>
</evidence>
<comment type="caution">
    <text evidence="3">The sequence shown here is derived from an EMBL/GenBank/DDBJ whole genome shotgun (WGS) entry which is preliminary data.</text>
</comment>
<dbReference type="Gene3D" id="3.20.20.30">
    <property type="entry name" value="Luciferase-like domain"/>
    <property type="match status" value="1"/>
</dbReference>
<evidence type="ECO:0000313" key="3">
    <source>
        <dbReference type="EMBL" id="MEE2057346.1"/>
    </source>
</evidence>
<gene>
    <name evidence="3" type="ORF">Q7514_07370</name>
</gene>
<name>A0ABU7L728_9NOCA</name>